<keyword evidence="1" id="KW-0812">Transmembrane</keyword>
<organism evidence="2">
    <name type="scientific">Amphora coffeiformis</name>
    <dbReference type="NCBI Taxonomy" id="265554"/>
    <lineage>
        <taxon>Eukaryota</taxon>
        <taxon>Sar</taxon>
        <taxon>Stramenopiles</taxon>
        <taxon>Ochrophyta</taxon>
        <taxon>Bacillariophyta</taxon>
        <taxon>Bacillariophyceae</taxon>
        <taxon>Bacillariophycidae</taxon>
        <taxon>Thalassiophysales</taxon>
        <taxon>Catenulaceae</taxon>
        <taxon>Amphora</taxon>
    </lineage>
</organism>
<keyword evidence="1" id="KW-0472">Membrane</keyword>
<reference evidence="2" key="1">
    <citation type="submission" date="2021-01" db="EMBL/GenBank/DDBJ databases">
        <authorList>
            <person name="Corre E."/>
            <person name="Pelletier E."/>
            <person name="Niang G."/>
            <person name="Scheremetjew M."/>
            <person name="Finn R."/>
            <person name="Kale V."/>
            <person name="Holt S."/>
            <person name="Cochrane G."/>
            <person name="Meng A."/>
            <person name="Brown T."/>
            <person name="Cohen L."/>
        </authorList>
    </citation>
    <scope>NUCLEOTIDE SEQUENCE</scope>
    <source>
        <strain evidence="2">CCMP127</strain>
    </source>
</reference>
<feature type="transmembrane region" description="Helical" evidence="1">
    <location>
        <begin position="361"/>
        <end position="382"/>
    </location>
</feature>
<dbReference type="InterPro" id="IPR027417">
    <property type="entry name" value="P-loop_NTPase"/>
</dbReference>
<feature type="transmembrane region" description="Helical" evidence="1">
    <location>
        <begin position="215"/>
        <end position="237"/>
    </location>
</feature>
<feature type="transmembrane region" description="Helical" evidence="1">
    <location>
        <begin position="249"/>
        <end position="267"/>
    </location>
</feature>
<feature type="transmembrane region" description="Helical" evidence="1">
    <location>
        <begin position="324"/>
        <end position="349"/>
    </location>
</feature>
<accession>A0A7S3PAF8</accession>
<evidence type="ECO:0000256" key="1">
    <source>
        <dbReference type="SAM" id="Phobius"/>
    </source>
</evidence>
<keyword evidence="1" id="KW-1133">Transmembrane helix</keyword>
<dbReference type="Gene3D" id="3.40.50.300">
    <property type="entry name" value="P-loop containing nucleotide triphosphate hydrolases"/>
    <property type="match status" value="1"/>
</dbReference>
<feature type="transmembrane region" description="Helical" evidence="1">
    <location>
        <begin position="413"/>
        <end position="436"/>
    </location>
</feature>
<sequence length="482" mass="54074">MTLTVVVGSSGSGKTTFLNDVHKSHKCIYIRQYHKIRPYLVVSKIPHFDPTQLPFWDTYVREGNADTVAAGGTMAGKFTAGLSGGQRKLLLFELVVQRVAQQSNNLLICLDEPFAGVTDDFVPFVVQRLETLRKRHTILLVTNDHVEALKELADHTITVSAVDRSKVQIDQTWPLRSRETAILALASDDKSNDQQRAYQYKATAADLRFFWDIEVVHNGGLITIAMFTVVCFALYMITFWNSKPSNAELVLIAGGVVNFFSANPYFVELTDWRITMSEETEALLHASKNTNKLLKTLLALTLFGLLSALQFGMTNAVIDGYSSVTFWIAMMMDTGSLLVPFILCGLYTHLPLQPAQIVSRLPFLCMIFFSTTFSPGAGISGLKGLRYLFPRFYFWCMVPSIRSDMENCPTSDALNLMFLVLAAMMVPCLFLVYKAVTALWRSQQRKQRNTAKKHVLMMDEEFYQLRRQLYGSSSSSSSGSIG</sequence>
<proteinExistence type="predicted"/>
<dbReference type="EMBL" id="HBIM01015341">
    <property type="protein sequence ID" value="CAE0414952.1"/>
    <property type="molecule type" value="Transcribed_RNA"/>
</dbReference>
<name>A0A7S3PAF8_9STRA</name>
<dbReference type="SUPFAM" id="SSF52540">
    <property type="entry name" value="P-loop containing nucleoside triphosphate hydrolases"/>
    <property type="match status" value="1"/>
</dbReference>
<evidence type="ECO:0000313" key="2">
    <source>
        <dbReference type="EMBL" id="CAE0414952.1"/>
    </source>
</evidence>
<feature type="transmembrane region" description="Helical" evidence="1">
    <location>
        <begin position="297"/>
        <end position="318"/>
    </location>
</feature>
<protein>
    <submittedName>
        <fullName evidence="2">Uncharacterized protein</fullName>
    </submittedName>
</protein>
<gene>
    <name evidence="2" type="ORF">ACOF00016_LOCUS12117</name>
</gene>
<dbReference type="AlphaFoldDB" id="A0A7S3PAF8"/>